<proteinExistence type="predicted"/>
<protein>
    <submittedName>
        <fullName evidence="2">Uncharacterized protein</fullName>
    </submittedName>
</protein>
<dbReference type="Proteomes" id="UP000689195">
    <property type="component" value="Unassembled WGS sequence"/>
</dbReference>
<name>A0A8S1TJK4_9CILI</name>
<comment type="caution">
    <text evidence="2">The sequence shown here is derived from an EMBL/GenBank/DDBJ whole genome shotgun (WGS) entry which is preliminary data.</text>
</comment>
<accession>A0A8S1TJK4</accession>
<keyword evidence="3" id="KW-1185">Reference proteome</keyword>
<evidence type="ECO:0000256" key="1">
    <source>
        <dbReference type="SAM" id="MobiDB-lite"/>
    </source>
</evidence>
<feature type="compositionally biased region" description="Polar residues" evidence="1">
    <location>
        <begin position="410"/>
        <end position="419"/>
    </location>
</feature>
<organism evidence="2 3">
    <name type="scientific">Paramecium pentaurelia</name>
    <dbReference type="NCBI Taxonomy" id="43138"/>
    <lineage>
        <taxon>Eukaryota</taxon>
        <taxon>Sar</taxon>
        <taxon>Alveolata</taxon>
        <taxon>Ciliophora</taxon>
        <taxon>Intramacronucleata</taxon>
        <taxon>Oligohymenophorea</taxon>
        <taxon>Peniculida</taxon>
        <taxon>Parameciidae</taxon>
        <taxon>Paramecium</taxon>
    </lineage>
</organism>
<dbReference type="EMBL" id="CAJJDO010000021">
    <property type="protein sequence ID" value="CAD8151322.1"/>
    <property type="molecule type" value="Genomic_DNA"/>
</dbReference>
<feature type="compositionally biased region" description="Low complexity" evidence="1">
    <location>
        <begin position="156"/>
        <end position="172"/>
    </location>
</feature>
<evidence type="ECO:0000313" key="2">
    <source>
        <dbReference type="EMBL" id="CAD8151322.1"/>
    </source>
</evidence>
<evidence type="ECO:0000313" key="3">
    <source>
        <dbReference type="Proteomes" id="UP000689195"/>
    </source>
</evidence>
<feature type="region of interest" description="Disordered" evidence="1">
    <location>
        <begin position="141"/>
        <end position="172"/>
    </location>
</feature>
<feature type="region of interest" description="Disordered" evidence="1">
    <location>
        <begin position="410"/>
        <end position="431"/>
    </location>
</feature>
<reference evidence="2" key="1">
    <citation type="submission" date="2021-01" db="EMBL/GenBank/DDBJ databases">
        <authorList>
            <consortium name="Genoscope - CEA"/>
            <person name="William W."/>
        </authorList>
    </citation>
    <scope>NUCLEOTIDE SEQUENCE</scope>
</reference>
<dbReference type="AlphaFoldDB" id="A0A8S1TJK4"/>
<sequence>MKKIHSCQLQTLGFIKNYQSDSNSNNIINHTLYHKYASSQNYYYTREINEILSKQRTSSVILFQDYLHYDDEDEYLKRFYIYEVYDNKMKLLKEFYKFHKDLPRFTLTKQILQTLNYYYDKRRKLDYYRIQRQIEFENKQNPQLPQKGIVGDKPIESQSTPKSESSSTSNMNTNVENILKDITRQESKQQIEISKITQIQEEQQSEIIKIINMISTPQIKNYQVFKKSKANFKKHLKLDELGLSLSSRIQQNPQEAKMPLSARYPSYSLSRVNYKHQSLSKEKTADTHLIKDNLLQLFNKCPTTKKIKIENKSSSKNIQLDQKKLIPEIKQLELKIIKSLQEIEKNKNTQKIVSLDSKALHQILSKFNQPLSQRHIQQVDSFKSTSNQSIKITNSKIAIQKAYTPRNKFMSQKNNEINSQQTKKSIEKQQQQQQQQQLVKALDLKKLMIYKSEKSAKTERVKKNVPVLNLNAVQNNNQSSLTSRNQSGNPSFIQLLTPKPQTSRYKVNNLIHWQVKAIQAAQREYKLQLKPQQMKIEQLI</sequence>
<gene>
    <name evidence="2" type="ORF">PPENT_87.1.T0210295</name>
</gene>
<feature type="compositionally biased region" description="Low complexity" evidence="1">
    <location>
        <begin position="420"/>
        <end position="431"/>
    </location>
</feature>